<dbReference type="EMBL" id="AUZZ01002405">
    <property type="protein sequence ID" value="EQD60612.1"/>
    <property type="molecule type" value="Genomic_DNA"/>
</dbReference>
<dbReference type="GO" id="GO:0043022">
    <property type="term" value="F:ribosome binding"/>
    <property type="evidence" value="ECO:0007669"/>
    <property type="project" value="InterPro"/>
</dbReference>
<dbReference type="Pfam" id="PF01912">
    <property type="entry name" value="eIF-6"/>
    <property type="match status" value="1"/>
</dbReference>
<dbReference type="NCBIfam" id="TIGR00323">
    <property type="entry name" value="eIF-6"/>
    <property type="match status" value="1"/>
</dbReference>
<dbReference type="PANTHER" id="PTHR10784">
    <property type="entry name" value="TRANSLATION INITIATION FACTOR 6"/>
    <property type="match status" value="1"/>
</dbReference>
<name>T1ATC7_9ZZZZ</name>
<dbReference type="SUPFAM" id="SSF55909">
    <property type="entry name" value="Pentein"/>
    <property type="match status" value="1"/>
</dbReference>
<sequence>MISAAQAQPVIFMNAAKYAINGSDCVGAFALATDRYVFAGSGITESSKRYLASVLGVEVLGMSIGGMDFVGMLMRANSNGMLISNLVTDREMEAVRAMKLDMNIKRFDSPLNAVGNNILANDKIAIVNPEYSNGDMSIIQDVLGVEVISKTVGSFKTVGANDILTNKGLVINNHVSDEEKKKLDDETGFDSVRSTANMGSLGIGIAVVANSNGALIGDTTTGYEFSRIVDGLYL</sequence>
<organism evidence="3">
    <name type="scientific">mine drainage metagenome</name>
    <dbReference type="NCBI Taxonomy" id="410659"/>
    <lineage>
        <taxon>unclassified sequences</taxon>
        <taxon>metagenomes</taxon>
        <taxon>ecological metagenomes</taxon>
    </lineage>
</organism>
<dbReference type="GO" id="GO:0003743">
    <property type="term" value="F:translation initiation factor activity"/>
    <property type="evidence" value="ECO:0007669"/>
    <property type="project" value="UniProtKB-KW"/>
</dbReference>
<evidence type="ECO:0000256" key="2">
    <source>
        <dbReference type="ARBA" id="ARBA00022917"/>
    </source>
</evidence>
<dbReference type="GO" id="GO:0042256">
    <property type="term" value="P:cytosolic ribosome assembly"/>
    <property type="evidence" value="ECO:0007669"/>
    <property type="project" value="InterPro"/>
</dbReference>
<evidence type="ECO:0000313" key="3">
    <source>
        <dbReference type="EMBL" id="EQD60612.1"/>
    </source>
</evidence>
<accession>T1ATC7</accession>
<keyword evidence="1 3" id="KW-0396">Initiation factor</keyword>
<dbReference type="AlphaFoldDB" id="T1ATC7"/>
<dbReference type="Gene3D" id="3.75.10.10">
    <property type="entry name" value="L-arginine/glycine Amidinotransferase, Chain A"/>
    <property type="match status" value="1"/>
</dbReference>
<reference evidence="3" key="2">
    <citation type="journal article" date="2014" name="ISME J.">
        <title>Microbial stratification in low pH oxic and suboxic macroscopic growths along an acid mine drainage.</title>
        <authorList>
            <person name="Mendez-Garcia C."/>
            <person name="Mesa V."/>
            <person name="Sprenger R.R."/>
            <person name="Richter M."/>
            <person name="Diez M.S."/>
            <person name="Solano J."/>
            <person name="Bargiela R."/>
            <person name="Golyshina O.V."/>
            <person name="Manteca A."/>
            <person name="Ramos J.L."/>
            <person name="Gallego J.R."/>
            <person name="Llorente I."/>
            <person name="Martins Dos Santos V.A."/>
            <person name="Jensen O.N."/>
            <person name="Pelaez A.I."/>
            <person name="Sanchez J."/>
            <person name="Ferrer M."/>
        </authorList>
    </citation>
    <scope>NUCLEOTIDE SEQUENCE</scope>
</reference>
<comment type="caution">
    <text evidence="3">The sequence shown here is derived from an EMBL/GenBank/DDBJ whole genome shotgun (WGS) entry which is preliminary data.</text>
</comment>
<evidence type="ECO:0000256" key="1">
    <source>
        <dbReference type="ARBA" id="ARBA00022540"/>
    </source>
</evidence>
<gene>
    <name evidence="3" type="ORF">B2A_03596</name>
</gene>
<keyword evidence="2" id="KW-0648">Protein biosynthesis</keyword>
<protein>
    <submittedName>
        <fullName evidence="3">Translation initiation factor eIF-6</fullName>
    </submittedName>
</protein>
<dbReference type="SMART" id="SM00654">
    <property type="entry name" value="eIF6"/>
    <property type="match status" value="1"/>
</dbReference>
<reference evidence="3" key="1">
    <citation type="submission" date="2013-08" db="EMBL/GenBank/DDBJ databases">
        <authorList>
            <person name="Mendez C."/>
            <person name="Richter M."/>
            <person name="Ferrer M."/>
            <person name="Sanchez J."/>
        </authorList>
    </citation>
    <scope>NUCLEOTIDE SEQUENCE</scope>
</reference>
<dbReference type="HAMAP" id="MF_00032">
    <property type="entry name" value="eIF_6"/>
    <property type="match status" value="1"/>
</dbReference>
<proteinExistence type="inferred from homology"/>
<dbReference type="InterPro" id="IPR002769">
    <property type="entry name" value="eIF6"/>
</dbReference>